<reference evidence="4 5" key="1">
    <citation type="submission" date="2019-02" db="EMBL/GenBank/DDBJ databases">
        <title>Deep-cultivation of Planctomycetes and their phenomic and genomic characterization uncovers novel biology.</title>
        <authorList>
            <person name="Wiegand S."/>
            <person name="Jogler M."/>
            <person name="Boedeker C."/>
            <person name="Pinto D."/>
            <person name="Vollmers J."/>
            <person name="Rivas-Marin E."/>
            <person name="Kohn T."/>
            <person name="Peeters S.H."/>
            <person name="Heuer A."/>
            <person name="Rast P."/>
            <person name="Oberbeckmann S."/>
            <person name="Bunk B."/>
            <person name="Jeske O."/>
            <person name="Meyerdierks A."/>
            <person name="Storesund J.E."/>
            <person name="Kallscheuer N."/>
            <person name="Luecker S."/>
            <person name="Lage O.M."/>
            <person name="Pohl T."/>
            <person name="Merkel B.J."/>
            <person name="Hornburger P."/>
            <person name="Mueller R.-W."/>
            <person name="Bruemmer F."/>
            <person name="Labrenz M."/>
            <person name="Spormann A.M."/>
            <person name="Op den Camp H."/>
            <person name="Overmann J."/>
            <person name="Amann R."/>
            <person name="Jetten M.S.M."/>
            <person name="Mascher T."/>
            <person name="Medema M.H."/>
            <person name="Devos D.P."/>
            <person name="Kaster A.-K."/>
            <person name="Ovreas L."/>
            <person name="Rohde M."/>
            <person name="Galperin M.Y."/>
            <person name="Jogler C."/>
        </authorList>
    </citation>
    <scope>NUCLEOTIDE SEQUENCE [LARGE SCALE GENOMIC DNA]</scope>
    <source>
        <strain evidence="4 5">SV_7m_r</strain>
    </source>
</reference>
<evidence type="ECO:0000256" key="2">
    <source>
        <dbReference type="ARBA" id="ARBA00022827"/>
    </source>
</evidence>
<dbReference type="OrthoDB" id="9811557at2"/>
<dbReference type="SUPFAM" id="SSF55103">
    <property type="entry name" value="FAD-linked oxidases, C-terminal domain"/>
    <property type="match status" value="1"/>
</dbReference>
<dbReference type="InterPro" id="IPR006094">
    <property type="entry name" value="Oxid_FAD_bind_N"/>
</dbReference>
<organism evidence="4 5">
    <name type="scientific">Stieleria bergensis</name>
    <dbReference type="NCBI Taxonomy" id="2528025"/>
    <lineage>
        <taxon>Bacteria</taxon>
        <taxon>Pseudomonadati</taxon>
        <taxon>Planctomycetota</taxon>
        <taxon>Planctomycetia</taxon>
        <taxon>Pirellulales</taxon>
        <taxon>Pirellulaceae</taxon>
        <taxon>Stieleria</taxon>
    </lineage>
</organism>
<gene>
    <name evidence="4" type="primary">pchF</name>
    <name evidence="4" type="ORF">SV7mr_28630</name>
</gene>
<evidence type="ECO:0000313" key="5">
    <source>
        <dbReference type="Proteomes" id="UP000315003"/>
    </source>
</evidence>
<dbReference type="GO" id="GO:0071949">
    <property type="term" value="F:FAD binding"/>
    <property type="evidence" value="ECO:0007669"/>
    <property type="project" value="InterPro"/>
</dbReference>
<dbReference type="Pfam" id="PF01565">
    <property type="entry name" value="FAD_binding_4"/>
    <property type="match status" value="1"/>
</dbReference>
<dbReference type="InterPro" id="IPR016166">
    <property type="entry name" value="FAD-bd_PCMH"/>
</dbReference>
<dbReference type="PROSITE" id="PS51387">
    <property type="entry name" value="FAD_PCMH"/>
    <property type="match status" value="1"/>
</dbReference>
<keyword evidence="5" id="KW-1185">Reference proteome</keyword>
<dbReference type="InterPro" id="IPR016169">
    <property type="entry name" value="FAD-bd_PCMH_sub2"/>
</dbReference>
<feature type="domain" description="FAD-binding PCMH-type" evidence="3">
    <location>
        <begin position="74"/>
        <end position="262"/>
    </location>
</feature>
<dbReference type="RefSeq" id="WP_145272910.1">
    <property type="nucleotide sequence ID" value="NZ_CP036272.1"/>
</dbReference>
<dbReference type="InterPro" id="IPR016170">
    <property type="entry name" value="Cytok_DH_C_sf"/>
</dbReference>
<dbReference type="InterPro" id="IPR016167">
    <property type="entry name" value="FAD-bd_PCMH_sub1"/>
</dbReference>
<dbReference type="GO" id="GO:1903457">
    <property type="term" value="P:lactate catabolic process"/>
    <property type="evidence" value="ECO:0007669"/>
    <property type="project" value="TreeGrafter"/>
</dbReference>
<keyword evidence="2" id="KW-0274">FAD</keyword>
<name>A0A517SW87_9BACT</name>
<dbReference type="Gene3D" id="3.40.462.10">
    <property type="entry name" value="FAD-linked oxidases, C-terminal domain"/>
    <property type="match status" value="1"/>
</dbReference>
<dbReference type="SUPFAM" id="SSF56176">
    <property type="entry name" value="FAD-binding/transporter-associated domain-like"/>
    <property type="match status" value="1"/>
</dbReference>
<keyword evidence="1" id="KW-0285">Flavoprotein</keyword>
<evidence type="ECO:0000256" key="1">
    <source>
        <dbReference type="ARBA" id="ARBA00022630"/>
    </source>
</evidence>
<dbReference type="InterPro" id="IPR036318">
    <property type="entry name" value="FAD-bd_PCMH-like_sf"/>
</dbReference>
<evidence type="ECO:0000313" key="4">
    <source>
        <dbReference type="EMBL" id="QDT60343.1"/>
    </source>
</evidence>
<evidence type="ECO:0000259" key="3">
    <source>
        <dbReference type="PROSITE" id="PS51387"/>
    </source>
</evidence>
<dbReference type="Proteomes" id="UP000315003">
    <property type="component" value="Chromosome"/>
</dbReference>
<dbReference type="GO" id="GO:0004458">
    <property type="term" value="F:D-lactate dehydrogenase (cytochrome) activity"/>
    <property type="evidence" value="ECO:0007669"/>
    <property type="project" value="TreeGrafter"/>
</dbReference>
<accession>A0A517SW87</accession>
<dbReference type="Gene3D" id="3.30.43.10">
    <property type="entry name" value="Uridine Diphospho-n-acetylenolpyruvylglucosamine Reductase, domain 2"/>
    <property type="match status" value="1"/>
</dbReference>
<sequence length="529" mass="57738">MSQPHSSNDYPAVAGEDMQSSVVKPGLGKATTSGLPSRPAITTLLRKLAGVVGQQHVLTQRASREQYAKSTLPQGTTPLVILRPDSLLQVSRIMPLLSEAGLAWKAISRGKNWGYGDACASQDGAVILDLGRMNQIVEINEELGYAVIEAGVSQGQLYQELQRRKSALMMDVTGAGPDASIVGNVLQRGFGHTPYGDRSSKVSNYQYVTPDGKVLHTGFGKQFFEPDVAHVYPNGRGPNPQGMLQQSDLAVVTRMTVWLMPRPDEISGFAFRLQTPEQFQQAVNAVGQLRQRGTIDSVVHFANDLRTLSSRRELMAQFPGDEVLTASDRNSLRDQGKVAPWNALGGLYGTHQEVKAKRAAIRAAFRGISKPIFFSKRHLALTAWAVDHLPPINALKRLRHLQHTMTDVFDLLSGVPSKAHLEGAFFRHRPESGQVQDVGLVWFAPVVPMRGPDVSQLIEAIEPIANRYGFDLPVTVSPVVARAAVCVTNLSFDKNDDLKAKQAAACYREMKAVAESLGCPVYRSSSIEV</sequence>
<protein>
    <submittedName>
        <fullName evidence="4">4-cresol dehydrogenase [hydroxylating] flavoprotein subunit</fullName>
    </submittedName>
</protein>
<dbReference type="AlphaFoldDB" id="A0A517SW87"/>
<dbReference type="InterPro" id="IPR016164">
    <property type="entry name" value="FAD-linked_Oxase-like_C"/>
</dbReference>
<dbReference type="GO" id="GO:0008720">
    <property type="term" value="F:D-lactate dehydrogenase (NAD+) activity"/>
    <property type="evidence" value="ECO:0007669"/>
    <property type="project" value="TreeGrafter"/>
</dbReference>
<dbReference type="PANTHER" id="PTHR11748:SF114">
    <property type="entry name" value="ARYL-ALCOHOL OXIDASE VANILLYL-ALCOHOL OXIDASE (AFU_ORTHOLOGUE AFUA_3G09500)-RELATED"/>
    <property type="match status" value="1"/>
</dbReference>
<dbReference type="Gene3D" id="3.30.465.10">
    <property type="match status" value="1"/>
</dbReference>
<dbReference type="EMBL" id="CP036272">
    <property type="protein sequence ID" value="QDT60343.1"/>
    <property type="molecule type" value="Genomic_DNA"/>
</dbReference>
<dbReference type="PANTHER" id="PTHR11748">
    <property type="entry name" value="D-LACTATE DEHYDROGENASE"/>
    <property type="match status" value="1"/>
</dbReference>
<proteinExistence type="predicted"/>